<accession>A0A699KRJ4</accession>
<evidence type="ECO:0000313" key="1">
    <source>
        <dbReference type="EMBL" id="GFB02513.1"/>
    </source>
</evidence>
<dbReference type="AlphaFoldDB" id="A0A699KRJ4"/>
<dbReference type="EMBL" id="BKCJ010535990">
    <property type="protein sequence ID" value="GFB02513.1"/>
    <property type="molecule type" value="Genomic_DNA"/>
</dbReference>
<organism evidence="1">
    <name type="scientific">Tanacetum cinerariifolium</name>
    <name type="common">Dalmatian daisy</name>
    <name type="synonym">Chrysanthemum cinerariifolium</name>
    <dbReference type="NCBI Taxonomy" id="118510"/>
    <lineage>
        <taxon>Eukaryota</taxon>
        <taxon>Viridiplantae</taxon>
        <taxon>Streptophyta</taxon>
        <taxon>Embryophyta</taxon>
        <taxon>Tracheophyta</taxon>
        <taxon>Spermatophyta</taxon>
        <taxon>Magnoliopsida</taxon>
        <taxon>eudicotyledons</taxon>
        <taxon>Gunneridae</taxon>
        <taxon>Pentapetalae</taxon>
        <taxon>asterids</taxon>
        <taxon>campanulids</taxon>
        <taxon>Asterales</taxon>
        <taxon>Asteraceae</taxon>
        <taxon>Asteroideae</taxon>
        <taxon>Anthemideae</taxon>
        <taxon>Anthemidinae</taxon>
        <taxon>Tanacetum</taxon>
    </lineage>
</organism>
<proteinExistence type="predicted"/>
<reference evidence="1" key="1">
    <citation type="journal article" date="2019" name="Sci. Rep.">
        <title>Draft genome of Tanacetum cinerariifolium, the natural source of mosquito coil.</title>
        <authorList>
            <person name="Yamashiro T."/>
            <person name="Shiraishi A."/>
            <person name="Satake H."/>
            <person name="Nakayama K."/>
        </authorList>
    </citation>
    <scope>NUCLEOTIDE SEQUENCE</scope>
</reference>
<name>A0A699KRJ4_TANCI</name>
<comment type="caution">
    <text evidence="1">The sequence shown here is derived from an EMBL/GenBank/DDBJ whole genome shotgun (WGS) entry which is preliminary data.</text>
</comment>
<gene>
    <name evidence="1" type="ORF">Tci_674484</name>
</gene>
<feature type="non-terminal residue" evidence="1">
    <location>
        <position position="1"/>
    </location>
</feature>
<protein>
    <submittedName>
        <fullName evidence="1">Uncharacterized protein</fullName>
    </submittedName>
</protein>
<sequence length="46" mass="5207">SLPSTYFFTSGVFRRTLTWTTSTTTNMTPVLFLQLTSSPLEFSVEL</sequence>